<dbReference type="RefSeq" id="WP_220230972.1">
    <property type="nucleotide sequence ID" value="NZ_JAICBX010000005.1"/>
</dbReference>
<reference evidence="3" key="1">
    <citation type="submission" date="2021-08" db="EMBL/GenBank/DDBJ databases">
        <title>Hoeflea bacterium WL0058 sp. nov., isolated from the sediment.</title>
        <authorList>
            <person name="Wang L."/>
            <person name="Zhang D."/>
        </authorList>
    </citation>
    <scope>NUCLEOTIDE SEQUENCE</scope>
    <source>
        <strain evidence="3">WL0058</strain>
    </source>
</reference>
<dbReference type="Pfam" id="PF03480">
    <property type="entry name" value="DctP"/>
    <property type="match status" value="1"/>
</dbReference>
<accession>A0AAE3D406</accession>
<gene>
    <name evidence="3" type="ORF">K1W69_23940</name>
</gene>
<keyword evidence="1 2" id="KW-0732">Signal</keyword>
<dbReference type="Gene3D" id="3.40.190.170">
    <property type="entry name" value="Bacterial extracellular solute-binding protein, family 7"/>
    <property type="match status" value="1"/>
</dbReference>
<evidence type="ECO:0000313" key="4">
    <source>
        <dbReference type="Proteomes" id="UP001196509"/>
    </source>
</evidence>
<dbReference type="Proteomes" id="UP001196509">
    <property type="component" value="Unassembled WGS sequence"/>
</dbReference>
<dbReference type="InterPro" id="IPR038404">
    <property type="entry name" value="TRAP_DctP_sf"/>
</dbReference>
<organism evidence="3 4">
    <name type="scientific">Flavimaribacter sediminis</name>
    <dbReference type="NCBI Taxonomy" id="2865987"/>
    <lineage>
        <taxon>Bacteria</taxon>
        <taxon>Pseudomonadati</taxon>
        <taxon>Pseudomonadota</taxon>
        <taxon>Alphaproteobacteria</taxon>
        <taxon>Hyphomicrobiales</taxon>
        <taxon>Rhizobiaceae</taxon>
        <taxon>Flavimaribacter</taxon>
    </lineage>
</organism>
<dbReference type="GO" id="GO:0055085">
    <property type="term" value="P:transmembrane transport"/>
    <property type="evidence" value="ECO:0007669"/>
    <property type="project" value="InterPro"/>
</dbReference>
<dbReference type="EMBL" id="JAICBX010000005">
    <property type="protein sequence ID" value="MBW8640266.1"/>
    <property type="molecule type" value="Genomic_DNA"/>
</dbReference>
<dbReference type="PANTHER" id="PTHR33376:SF15">
    <property type="entry name" value="BLL6794 PROTEIN"/>
    <property type="match status" value="1"/>
</dbReference>
<feature type="chain" id="PRO_5041961730" description="TRAP-type C4-dicarboxylate transport system, substrate-binding protein" evidence="2">
    <location>
        <begin position="24"/>
        <end position="369"/>
    </location>
</feature>
<proteinExistence type="predicted"/>
<evidence type="ECO:0000256" key="1">
    <source>
        <dbReference type="ARBA" id="ARBA00022729"/>
    </source>
</evidence>
<feature type="signal peptide" evidence="2">
    <location>
        <begin position="1"/>
        <end position="23"/>
    </location>
</feature>
<evidence type="ECO:0000313" key="3">
    <source>
        <dbReference type="EMBL" id="MBW8640266.1"/>
    </source>
</evidence>
<evidence type="ECO:0008006" key="5">
    <source>
        <dbReference type="Google" id="ProtNLM"/>
    </source>
</evidence>
<evidence type="ECO:0000256" key="2">
    <source>
        <dbReference type="SAM" id="SignalP"/>
    </source>
</evidence>
<name>A0AAE3D406_9HYPH</name>
<protein>
    <recommendedName>
        <fullName evidence="5">TRAP-type C4-dicarboxylate transport system, substrate-binding protein</fullName>
    </recommendedName>
</protein>
<dbReference type="PANTHER" id="PTHR33376">
    <property type="match status" value="1"/>
</dbReference>
<keyword evidence="4" id="KW-1185">Reference proteome</keyword>
<dbReference type="InterPro" id="IPR018389">
    <property type="entry name" value="DctP_fam"/>
</dbReference>
<dbReference type="AlphaFoldDB" id="A0AAE3D406"/>
<comment type="caution">
    <text evidence="3">The sequence shown here is derived from an EMBL/GenBank/DDBJ whole genome shotgun (WGS) entry which is preliminary data.</text>
</comment>
<sequence>MSKFMKRIGVALALGLAASPVFAETLTYGSGVPERSSANRAGVLPLLDKISEATEGDVTFTPVLGGQLVSIPGALQSIADGVVDSGFFITQFHPAELPAASLMSEVTGLGIDPYATMGALNEAFFVVCEQCREDFRKIGVVPALIQSATPLTMQCTTEVSSMDDLAGLKVATIGRPEMRWATSIGMTPVRTSISDILSGLQLGATDCALIGTAWIRSYGLDDTIKSVIEMPQGIISGAVPLAFNAGSWESIPEEVRQKIVDLMPATLWDYVTGAYVDSDAAVKESLAGKVTFSPGDEALAEAWAAFYAGEAAALKEVAESRGIENADELIDQVVEVFRVWHDELLPEFEGDREAFIKIANDRIFSKYDF</sequence>